<feature type="region of interest" description="Disordered" evidence="1">
    <location>
        <begin position="166"/>
        <end position="187"/>
    </location>
</feature>
<evidence type="ECO:0000313" key="3">
    <source>
        <dbReference type="Proteomes" id="UP001219518"/>
    </source>
</evidence>
<dbReference type="Proteomes" id="UP001219518">
    <property type="component" value="Unassembled WGS sequence"/>
</dbReference>
<accession>A0AAE1LIX7</accession>
<feature type="region of interest" description="Disordered" evidence="1">
    <location>
        <begin position="201"/>
        <end position="251"/>
    </location>
</feature>
<reference evidence="2" key="1">
    <citation type="submission" date="2021-07" db="EMBL/GenBank/DDBJ databases">
        <authorList>
            <person name="Catto M.A."/>
            <person name="Jacobson A."/>
            <person name="Kennedy G."/>
            <person name="Labadie P."/>
            <person name="Hunt B.G."/>
            <person name="Srinivasan R."/>
        </authorList>
    </citation>
    <scope>NUCLEOTIDE SEQUENCE</scope>
    <source>
        <strain evidence="2">PL_HMW_Pooled</strain>
        <tissue evidence="2">Head</tissue>
    </source>
</reference>
<keyword evidence="3" id="KW-1185">Reference proteome</keyword>
<feature type="compositionally biased region" description="Basic and acidic residues" evidence="1">
    <location>
        <begin position="220"/>
        <end position="235"/>
    </location>
</feature>
<protein>
    <submittedName>
        <fullName evidence="2">ARL14 effector protein</fullName>
    </submittedName>
</protein>
<dbReference type="AlphaFoldDB" id="A0AAE1LIX7"/>
<evidence type="ECO:0000313" key="2">
    <source>
        <dbReference type="EMBL" id="KAK3921378.1"/>
    </source>
</evidence>
<dbReference type="EMBL" id="JAHWGI010001033">
    <property type="protein sequence ID" value="KAK3921378.1"/>
    <property type="molecule type" value="Genomic_DNA"/>
</dbReference>
<dbReference type="PANTHER" id="PTHR46601:SF1">
    <property type="entry name" value="ADF-H DOMAIN-CONTAINING PROTEIN"/>
    <property type="match status" value="1"/>
</dbReference>
<name>A0AAE1LIX7_9NEOP</name>
<reference evidence="2" key="2">
    <citation type="journal article" date="2023" name="BMC Genomics">
        <title>Pest status, molecular evolution, and epigenetic factors derived from the genome assembly of Frankliniella fusca, a thysanopteran phytovirus vector.</title>
        <authorList>
            <person name="Catto M.A."/>
            <person name="Labadie P.E."/>
            <person name="Jacobson A.L."/>
            <person name="Kennedy G.G."/>
            <person name="Srinivasan R."/>
            <person name="Hunt B.G."/>
        </authorList>
    </citation>
    <scope>NUCLEOTIDE SEQUENCE</scope>
    <source>
        <strain evidence="2">PL_HMW_Pooled</strain>
    </source>
</reference>
<sequence length="952" mass="107110">MDPTSYKGLCSFLADGSCSGEVKPCSSLLTSDGARLVEIRSGVKAKSLCTKHFEKWFQFYELRQTHCCDPYSSHKSRTAAVKTNVVSLHMHLQSREVPDMKVLLPGQKMCKRCAQKVEPLLAAVTIQQSPQSSAPSSQSLSQGPSDLTNLFIQAAGGLENVISGPGSVSAQPLAEPSTTPSTSQDLFQDSSVEEVLADVSAGTSDCGPNDPGDSNWGGPPDRDVFTGETLKDRTFSSETTTSTKEDPNDPTFVPDAFSTLNAALTVLNVEKVDKRKLTNEVLYGTEKIRKINEKFENLITEAGGVVHPPFNEEFYSKTLSALKSKFQASKNNSDKVGVLSIALVSMSQRKVLEEFQSVGATEHIIRKTAALMEEQDGILPTPNLKKASRFLPSSDVDLIKNFYELDDISSRAMPGMKDYVSVREGGVKVHKQKRLILTTLTELFQLFRKEHPEVQVKFVKFASLRPKHCVLAGGSGTHSVCVCKYHQNFKLLLEGANFKKYDQELNTYYDFLGACICNPPRAECYIESCCPTCPGTDSLEIKLKKLLEDNFVDKVLYQQWTSTDRCCLETISKNADEFIDVIIEQLKTLLPHHFISKEQSKHYKYLKENLKEGEVLTVCDFAENYTCVVQDAIQSYYWKNEQVTIHPFVAYYKNSSGETVSTSFAVVSDYMKHHVDAVYAFQKEFINFIKLKVPNVKKVIYFSDGAAQQYKSKFNALNLSYHSEDFALQAEWHYFGTSHGKGPCDGLAGTMKRNAYLDSLRKQLIRSPLEFFEWAQKKMTGITVAYVRTEQVQEISSFLQNRFSKVLKVPEIRSHHCIVPVSKGEILTKHYSSANAFQYVPVEAIRKLPSHDQLSEAKYVAVLDENNWLLAEVQLYDNDTQEVLVNLMYKETSTSTWMQSEYEEVNPYTIEEVLAIVNPTVRDGIHYLDKDDITKIMWQFNAAKGLVQRIHH</sequence>
<comment type="caution">
    <text evidence="2">The sequence shown here is derived from an EMBL/GenBank/DDBJ whole genome shotgun (WGS) entry which is preliminary data.</text>
</comment>
<proteinExistence type="predicted"/>
<dbReference type="PANTHER" id="PTHR46601">
    <property type="entry name" value="ULP_PROTEASE DOMAIN-CONTAINING PROTEIN"/>
    <property type="match status" value="1"/>
</dbReference>
<evidence type="ECO:0000256" key="1">
    <source>
        <dbReference type="SAM" id="MobiDB-lite"/>
    </source>
</evidence>
<gene>
    <name evidence="2" type="ORF">KUF71_010593</name>
</gene>
<organism evidence="2 3">
    <name type="scientific">Frankliniella fusca</name>
    <dbReference type="NCBI Taxonomy" id="407009"/>
    <lineage>
        <taxon>Eukaryota</taxon>
        <taxon>Metazoa</taxon>
        <taxon>Ecdysozoa</taxon>
        <taxon>Arthropoda</taxon>
        <taxon>Hexapoda</taxon>
        <taxon>Insecta</taxon>
        <taxon>Pterygota</taxon>
        <taxon>Neoptera</taxon>
        <taxon>Paraneoptera</taxon>
        <taxon>Thysanoptera</taxon>
        <taxon>Terebrantia</taxon>
        <taxon>Thripoidea</taxon>
        <taxon>Thripidae</taxon>
        <taxon>Frankliniella</taxon>
    </lineage>
</organism>